<accession>A0A559MAE4</accession>
<dbReference type="PANTHER" id="PTHR23502:SF171">
    <property type="entry name" value="MAJOR FACILITATOR SUPERFAMILY (MFS) PROFILE DOMAIN-CONTAINING PROTEIN"/>
    <property type="match status" value="1"/>
</dbReference>
<reference evidence="9 10" key="1">
    <citation type="submission" date="2018-05" db="EMBL/GenBank/DDBJ databases">
        <title>Genome sequencing and assembly of the regulated plant pathogen Lachnellula willkommii and related sister species for the development of diagnostic species identification markers.</title>
        <authorList>
            <person name="Giroux E."/>
            <person name="Bilodeau G."/>
        </authorList>
    </citation>
    <scope>NUCLEOTIDE SEQUENCE [LARGE SCALE GENOMIC DNA]</scope>
    <source>
        <strain evidence="9 10">CBS 172.35</strain>
    </source>
</reference>
<feature type="transmembrane region" description="Helical" evidence="7">
    <location>
        <begin position="140"/>
        <end position="161"/>
    </location>
</feature>
<feature type="transmembrane region" description="Helical" evidence="7">
    <location>
        <begin position="173"/>
        <end position="193"/>
    </location>
</feature>
<feature type="transmembrane region" description="Helical" evidence="7">
    <location>
        <begin position="205"/>
        <end position="225"/>
    </location>
</feature>
<keyword evidence="10" id="KW-1185">Reference proteome</keyword>
<dbReference type="CDD" id="cd17323">
    <property type="entry name" value="MFS_Tpo1_MDR_like"/>
    <property type="match status" value="1"/>
</dbReference>
<feature type="transmembrane region" description="Helical" evidence="7">
    <location>
        <begin position="117"/>
        <end position="134"/>
    </location>
</feature>
<sequence>MSGAAHETSQLLRDQEHGDSAHVPGDRQEAVLSKEDRSHPRDWPQWKKLSNIAVIASMSILSPLASSIFTPGIDRIAESLHATNSAVIACQTGFVIMLGVGPLLLAPLSETFGRKPLYLICFTIFALLQIPTALAPSLPFLITVRTLAGFFGSIGIANGGGTISDMYGPTERAGIFGWYLLGPLLGPTIGPLLGGVVMENLEWPWLFWILFIICSVVVAGALFFLRETYVPVLLAQRKKQLERIEGGNYFFQDESEEPLSTILVHSIQRPMRILFTQPIVIAMATYQALIFATTYSLYTQFQAIYGEKYGFNTLQVGLVYLGPGLGFLTAVWFLVPRIDTVYKKLAKKHGGAKPEYRLPLANIGAVLIPISLFWFAWTVELHTHWFVSIAATFFYGIGQVVIFNSVQNYYIDTFEKYAASAVAAGALFRNLVGGVVPMLTSMLLEKYGVGWGLSLFAFLGVVLAPIPVVFWYYGEFLRERFAIVL</sequence>
<feature type="transmembrane region" description="Helical" evidence="7">
    <location>
        <begin position="356"/>
        <end position="377"/>
    </location>
</feature>
<dbReference type="InterPro" id="IPR011701">
    <property type="entry name" value="MFS"/>
</dbReference>
<evidence type="ECO:0000313" key="10">
    <source>
        <dbReference type="Proteomes" id="UP000315522"/>
    </source>
</evidence>
<feature type="transmembrane region" description="Helical" evidence="7">
    <location>
        <begin position="49"/>
        <end position="73"/>
    </location>
</feature>
<feature type="transmembrane region" description="Helical" evidence="7">
    <location>
        <begin position="318"/>
        <end position="335"/>
    </location>
</feature>
<gene>
    <name evidence="9" type="primary">prlG_1</name>
    <name evidence="9" type="ORF">LAWI1_G005571</name>
</gene>
<dbReference type="FunFam" id="1.20.1250.20:FF:000509">
    <property type="entry name" value="MFS general substrate transporter"/>
    <property type="match status" value="1"/>
</dbReference>
<name>A0A559MAE4_9HELO</name>
<dbReference type="GO" id="GO:0005886">
    <property type="term" value="C:plasma membrane"/>
    <property type="evidence" value="ECO:0007669"/>
    <property type="project" value="TreeGrafter"/>
</dbReference>
<proteinExistence type="inferred from homology"/>
<dbReference type="SUPFAM" id="SSF103473">
    <property type="entry name" value="MFS general substrate transporter"/>
    <property type="match status" value="1"/>
</dbReference>
<protein>
    <submittedName>
        <fullName evidence="9">MFS transporter</fullName>
    </submittedName>
</protein>
<dbReference type="PROSITE" id="PS50850">
    <property type="entry name" value="MFS"/>
    <property type="match status" value="1"/>
</dbReference>
<feature type="transmembrane region" description="Helical" evidence="7">
    <location>
        <begin position="418"/>
        <end position="439"/>
    </location>
</feature>
<evidence type="ECO:0000256" key="2">
    <source>
        <dbReference type="ARBA" id="ARBA00022692"/>
    </source>
</evidence>
<evidence type="ECO:0000256" key="5">
    <source>
        <dbReference type="ARBA" id="ARBA00038347"/>
    </source>
</evidence>
<comment type="similarity">
    <text evidence="5">Belongs to the major facilitator superfamily. CAR1 family.</text>
</comment>
<feature type="domain" description="Major facilitator superfamily (MFS) profile" evidence="8">
    <location>
        <begin position="51"/>
        <end position="478"/>
    </location>
</feature>
<comment type="caution">
    <text evidence="9">The sequence shown here is derived from an EMBL/GenBank/DDBJ whole genome shotgun (WGS) entry which is preliminary data.</text>
</comment>
<dbReference type="AlphaFoldDB" id="A0A559MAE4"/>
<dbReference type="Pfam" id="PF07690">
    <property type="entry name" value="MFS_1"/>
    <property type="match status" value="1"/>
</dbReference>
<organism evidence="9 10">
    <name type="scientific">Lachnellula willkommii</name>
    <dbReference type="NCBI Taxonomy" id="215461"/>
    <lineage>
        <taxon>Eukaryota</taxon>
        <taxon>Fungi</taxon>
        <taxon>Dikarya</taxon>
        <taxon>Ascomycota</taxon>
        <taxon>Pezizomycotina</taxon>
        <taxon>Leotiomycetes</taxon>
        <taxon>Helotiales</taxon>
        <taxon>Lachnaceae</taxon>
        <taxon>Lachnellula</taxon>
    </lineage>
</organism>
<feature type="compositionally biased region" description="Basic and acidic residues" evidence="6">
    <location>
        <begin position="13"/>
        <end position="42"/>
    </location>
</feature>
<dbReference type="GO" id="GO:0022857">
    <property type="term" value="F:transmembrane transporter activity"/>
    <property type="evidence" value="ECO:0007669"/>
    <property type="project" value="InterPro"/>
</dbReference>
<evidence type="ECO:0000313" key="9">
    <source>
        <dbReference type="EMBL" id="TVY89910.1"/>
    </source>
</evidence>
<keyword evidence="2 7" id="KW-0812">Transmembrane</keyword>
<feature type="transmembrane region" description="Helical" evidence="7">
    <location>
        <begin position="279"/>
        <end position="298"/>
    </location>
</feature>
<evidence type="ECO:0000256" key="3">
    <source>
        <dbReference type="ARBA" id="ARBA00022989"/>
    </source>
</evidence>
<feature type="transmembrane region" description="Helical" evidence="7">
    <location>
        <begin position="383"/>
        <end position="406"/>
    </location>
</feature>
<feature type="transmembrane region" description="Helical" evidence="7">
    <location>
        <begin position="451"/>
        <end position="473"/>
    </location>
</feature>
<dbReference type="InterPro" id="IPR036259">
    <property type="entry name" value="MFS_trans_sf"/>
</dbReference>
<feature type="region of interest" description="Disordered" evidence="6">
    <location>
        <begin position="1"/>
        <end position="42"/>
    </location>
</feature>
<evidence type="ECO:0000256" key="6">
    <source>
        <dbReference type="SAM" id="MobiDB-lite"/>
    </source>
</evidence>
<dbReference type="InterPro" id="IPR020846">
    <property type="entry name" value="MFS_dom"/>
</dbReference>
<evidence type="ECO:0000259" key="8">
    <source>
        <dbReference type="PROSITE" id="PS50850"/>
    </source>
</evidence>
<evidence type="ECO:0000256" key="1">
    <source>
        <dbReference type="ARBA" id="ARBA00004141"/>
    </source>
</evidence>
<dbReference type="Gene3D" id="1.20.1250.20">
    <property type="entry name" value="MFS general substrate transporter like domains"/>
    <property type="match status" value="1"/>
</dbReference>
<dbReference type="Proteomes" id="UP000315522">
    <property type="component" value="Unassembled WGS sequence"/>
</dbReference>
<evidence type="ECO:0000256" key="7">
    <source>
        <dbReference type="SAM" id="Phobius"/>
    </source>
</evidence>
<feature type="transmembrane region" description="Helical" evidence="7">
    <location>
        <begin position="85"/>
        <end position="105"/>
    </location>
</feature>
<dbReference type="PANTHER" id="PTHR23502">
    <property type="entry name" value="MAJOR FACILITATOR SUPERFAMILY"/>
    <property type="match status" value="1"/>
</dbReference>
<evidence type="ECO:0000256" key="4">
    <source>
        <dbReference type="ARBA" id="ARBA00023136"/>
    </source>
</evidence>
<dbReference type="EMBL" id="QGML01001052">
    <property type="protein sequence ID" value="TVY89910.1"/>
    <property type="molecule type" value="Genomic_DNA"/>
</dbReference>
<keyword evidence="3 7" id="KW-1133">Transmembrane helix</keyword>
<keyword evidence="4 7" id="KW-0472">Membrane</keyword>
<comment type="subcellular location">
    <subcellularLocation>
        <location evidence="1">Membrane</location>
        <topology evidence="1">Multi-pass membrane protein</topology>
    </subcellularLocation>
</comment>